<dbReference type="EC" id="2.8.2.20" evidence="14"/>
<evidence type="ECO:0000256" key="8">
    <source>
        <dbReference type="ARBA" id="ARBA00023034"/>
    </source>
</evidence>
<evidence type="ECO:0000256" key="12">
    <source>
        <dbReference type="ARBA" id="ARBA00046649"/>
    </source>
</evidence>
<dbReference type="PANTHER" id="PTHR12788">
    <property type="entry name" value="PROTEIN-TYROSINE SULFOTRANSFERASE 2"/>
    <property type="match status" value="1"/>
</dbReference>
<reference evidence="15 16" key="1">
    <citation type="journal article" date="2018" name="Mol. Genet. Genomics">
        <title>The red deer Cervus elaphus genome CerEla1.0: sequencing, annotating, genes, and chromosomes.</title>
        <authorList>
            <person name="Bana N.A."/>
            <person name="Nyiri A."/>
            <person name="Nagy J."/>
            <person name="Frank K."/>
            <person name="Nagy T."/>
            <person name="Steger V."/>
            <person name="Schiller M."/>
            <person name="Lakatos P."/>
            <person name="Sugar L."/>
            <person name="Horn P."/>
            <person name="Barta E."/>
            <person name="Orosz L."/>
        </authorList>
    </citation>
    <scope>NUCLEOTIDE SEQUENCE [LARGE SCALE GENOMIC DNA]</scope>
    <source>
        <strain evidence="15">Hungarian</strain>
    </source>
</reference>
<keyword evidence="16" id="KW-1185">Reference proteome</keyword>
<evidence type="ECO:0000256" key="14">
    <source>
        <dbReference type="RuleBase" id="RU365018"/>
    </source>
</evidence>
<comment type="catalytic activity">
    <reaction evidence="13 14">
        <text>L-tyrosyl-[protein] + 3'-phosphoadenylyl sulfate = O-sulfo-L-tyrosine-[protein] + adenosine 3',5'-bisphosphate + H(+)</text>
        <dbReference type="Rhea" id="RHEA:16801"/>
        <dbReference type="Rhea" id="RHEA-COMP:10136"/>
        <dbReference type="Rhea" id="RHEA-COMP:11688"/>
        <dbReference type="ChEBI" id="CHEBI:15378"/>
        <dbReference type="ChEBI" id="CHEBI:46858"/>
        <dbReference type="ChEBI" id="CHEBI:58339"/>
        <dbReference type="ChEBI" id="CHEBI:58343"/>
        <dbReference type="ChEBI" id="CHEBI:65286"/>
        <dbReference type="EC" id="2.8.2.20"/>
    </reaction>
</comment>
<evidence type="ECO:0000256" key="5">
    <source>
        <dbReference type="ARBA" id="ARBA00022692"/>
    </source>
</evidence>
<accession>A0A212CVV3</accession>
<keyword evidence="8" id="KW-0333">Golgi apparatus</keyword>
<keyword evidence="4 14" id="KW-0808">Transferase</keyword>
<comment type="function">
    <text evidence="1 14">Catalyzes the O-sulfation of tyrosine residues within acidic motifs of polypeptides, using 3'-phosphoadenylyl sulfate (PAPS) as cosubstrate.</text>
</comment>
<keyword evidence="6" id="KW-0735">Signal-anchor</keyword>
<evidence type="ECO:0000256" key="10">
    <source>
        <dbReference type="ARBA" id="ARBA00023157"/>
    </source>
</evidence>
<keyword evidence="5" id="KW-0812">Transmembrane</keyword>
<evidence type="ECO:0000313" key="16">
    <source>
        <dbReference type="Proteomes" id="UP000242450"/>
    </source>
</evidence>
<evidence type="ECO:0000256" key="11">
    <source>
        <dbReference type="ARBA" id="ARBA00023180"/>
    </source>
</evidence>
<evidence type="ECO:0000256" key="6">
    <source>
        <dbReference type="ARBA" id="ARBA00022968"/>
    </source>
</evidence>
<evidence type="ECO:0000256" key="3">
    <source>
        <dbReference type="ARBA" id="ARBA00009988"/>
    </source>
</evidence>
<evidence type="ECO:0000256" key="13">
    <source>
        <dbReference type="ARBA" id="ARBA00048460"/>
    </source>
</evidence>
<comment type="caution">
    <text evidence="15">The sequence shown here is derived from an EMBL/GenBank/DDBJ whole genome shotgun (WGS) entry which is preliminary data.</text>
</comment>
<keyword evidence="10" id="KW-1015">Disulfide bond</keyword>
<comment type="similarity">
    <text evidence="3 14">Belongs to the protein sulfotransferase family.</text>
</comment>
<dbReference type="Gene3D" id="3.40.50.300">
    <property type="entry name" value="P-loop containing nucleotide triphosphate hydrolases"/>
    <property type="match status" value="1"/>
</dbReference>
<evidence type="ECO:0000256" key="9">
    <source>
        <dbReference type="ARBA" id="ARBA00023136"/>
    </source>
</evidence>
<comment type="subcellular location">
    <subcellularLocation>
        <location evidence="2">Golgi apparatus membrane</location>
        <topology evidence="2">Single-pass type II membrane protein</topology>
    </subcellularLocation>
</comment>
<protein>
    <recommendedName>
        <fullName evidence="14">Protein-tyrosine sulfotransferase</fullName>
        <ecNumber evidence="14">2.8.2.20</ecNumber>
    </recommendedName>
</protein>
<comment type="subunit">
    <text evidence="12">Homodimer. Can also form heterodimers with TPST1.</text>
</comment>
<organism evidence="15 16">
    <name type="scientific">Cervus elaphus hippelaphus</name>
    <name type="common">European red deer</name>
    <dbReference type="NCBI Taxonomy" id="46360"/>
    <lineage>
        <taxon>Eukaryota</taxon>
        <taxon>Metazoa</taxon>
        <taxon>Chordata</taxon>
        <taxon>Craniata</taxon>
        <taxon>Vertebrata</taxon>
        <taxon>Euteleostomi</taxon>
        <taxon>Mammalia</taxon>
        <taxon>Eutheria</taxon>
        <taxon>Laurasiatheria</taxon>
        <taxon>Artiodactyla</taxon>
        <taxon>Ruminantia</taxon>
        <taxon>Pecora</taxon>
        <taxon>Cervidae</taxon>
        <taxon>Cervinae</taxon>
        <taxon>Cervus</taxon>
    </lineage>
</organism>
<dbReference type="GO" id="GO:0008476">
    <property type="term" value="F:protein-tyrosine sulfotransferase activity"/>
    <property type="evidence" value="ECO:0007669"/>
    <property type="project" value="UniProtKB-EC"/>
</dbReference>
<dbReference type="Proteomes" id="UP000242450">
    <property type="component" value="Chromosome 11"/>
</dbReference>
<keyword evidence="7" id="KW-1133">Transmembrane helix</keyword>
<evidence type="ECO:0000256" key="1">
    <source>
        <dbReference type="ARBA" id="ARBA00003886"/>
    </source>
</evidence>
<keyword evidence="11" id="KW-0325">Glycoprotein</keyword>
<keyword evidence="9" id="KW-0472">Membrane</keyword>
<dbReference type="InterPro" id="IPR027417">
    <property type="entry name" value="P-loop_NTPase"/>
</dbReference>
<evidence type="ECO:0000256" key="4">
    <source>
        <dbReference type="ARBA" id="ARBA00022679"/>
    </source>
</evidence>
<sequence>MPLIFVGGMAQGGTMLDAHANALGRGDHIIPRMLAVHQAWSNDSILYQDELIRKPCSPSPRSSSTDQVLKPVNLEALSKWTGHIPGDVLRDMGQMAPTLAQLSYDPCANPPNYYNTIPTPWSSTAHTRS</sequence>
<dbReference type="PANTHER" id="PTHR12788:SF6">
    <property type="entry name" value="PROTEIN-TYROSINE SULFOTRANSFERASE 2"/>
    <property type="match status" value="1"/>
</dbReference>
<name>A0A212CVV3_CEREH</name>
<dbReference type="OrthoDB" id="545675at2759"/>
<dbReference type="GO" id="GO:0000139">
    <property type="term" value="C:Golgi membrane"/>
    <property type="evidence" value="ECO:0007669"/>
    <property type="project" value="UniProtKB-SubCell"/>
</dbReference>
<dbReference type="EMBL" id="MKHE01000011">
    <property type="protein sequence ID" value="OWK10083.1"/>
    <property type="molecule type" value="Genomic_DNA"/>
</dbReference>
<evidence type="ECO:0000256" key="7">
    <source>
        <dbReference type="ARBA" id="ARBA00022989"/>
    </source>
</evidence>
<gene>
    <name evidence="15" type="ORF">Celaphus_00004958</name>
</gene>
<proteinExistence type="inferred from homology"/>
<dbReference type="InterPro" id="IPR026634">
    <property type="entry name" value="TPST-like"/>
</dbReference>
<dbReference type="AlphaFoldDB" id="A0A212CVV3"/>
<evidence type="ECO:0000256" key="2">
    <source>
        <dbReference type="ARBA" id="ARBA00004323"/>
    </source>
</evidence>
<evidence type="ECO:0000313" key="15">
    <source>
        <dbReference type="EMBL" id="OWK10083.1"/>
    </source>
</evidence>